<dbReference type="Proteomes" id="UP001465426">
    <property type="component" value="Unassembled WGS sequence"/>
</dbReference>
<evidence type="ECO:0000313" key="2">
    <source>
        <dbReference type="Proteomes" id="UP001465426"/>
    </source>
</evidence>
<dbReference type="RefSeq" id="WP_251628380.1">
    <property type="nucleotide sequence ID" value="NZ_JBBMFN010000125.1"/>
</dbReference>
<protein>
    <submittedName>
        <fullName evidence="1">Uncharacterized protein</fullName>
    </submittedName>
</protein>
<dbReference type="EMBL" id="JBBMFN010000125">
    <property type="protein sequence ID" value="MEQ2468618.1"/>
    <property type="molecule type" value="Genomic_DNA"/>
</dbReference>
<keyword evidence="2" id="KW-1185">Reference proteome</keyword>
<name>A0ABV1F5F3_9BACI</name>
<organism evidence="1 2">
    <name type="scientific">Niallia hominis</name>
    <dbReference type="NCBI Taxonomy" id="3133173"/>
    <lineage>
        <taxon>Bacteria</taxon>
        <taxon>Bacillati</taxon>
        <taxon>Bacillota</taxon>
        <taxon>Bacilli</taxon>
        <taxon>Bacillales</taxon>
        <taxon>Bacillaceae</taxon>
        <taxon>Niallia</taxon>
    </lineage>
</organism>
<proteinExistence type="predicted"/>
<comment type="caution">
    <text evidence="1">The sequence shown here is derived from an EMBL/GenBank/DDBJ whole genome shotgun (WGS) entry which is preliminary data.</text>
</comment>
<gene>
    <name evidence="1" type="ORF">WMO63_23485</name>
</gene>
<evidence type="ECO:0000313" key="1">
    <source>
        <dbReference type="EMBL" id="MEQ2468618.1"/>
    </source>
</evidence>
<reference evidence="1 2" key="1">
    <citation type="submission" date="2024-03" db="EMBL/GenBank/DDBJ databases">
        <title>Human intestinal bacterial collection.</title>
        <authorList>
            <person name="Pauvert C."/>
            <person name="Hitch T.C.A."/>
            <person name="Clavel T."/>
        </authorList>
    </citation>
    <scope>NUCLEOTIDE SEQUENCE [LARGE SCALE GENOMIC DNA]</scope>
    <source>
        <strain evidence="1 2">CLA-SR-H024</strain>
    </source>
</reference>
<sequence length="1122" mass="133232">MLVKIRELCDKNSPYFQLGVRWKGTEILQKHGVLEIVDINNVKYVEYEKLLKHVAWEKNFFNEYFIDLDVWSKLGSSANKDSLRSSGVKKLISLANQGLIEMVELDYPLVSIRDNKYKNIKRFFKKASLEYFLNDYINLNEAMKIIGKSSPQYTLKILMSKDIEVVKLSEKYDMTFVNKKAVLHLVESGENKLSSVENRKQLNISDMQEYISSNQSRLYLGFTKKKFEQIQNIGILNVETIVENGKNLYKRSHIEDFKKKQEKWEQDFIKKHYIDLEVWGKFGSNSSKDSLRSSGILKLIELANKGKIELVEMKYPLIFIKEKKYENIKRFFKKDSIELFLLNHFKLEDAMLLLGRKNSDNFQKYLKSKGIEIIKLSTKVDLMYVRKFDIHNLMKKRNIVVSSEEKLKKDLEESEFLNRKQVMMYLNITAKRLTQLIEKRLLRVEKKISSNLTLFKKSKVIQLKKQQEILLKLLNEKWFTRNEVIEKFNYDPDMYEIRKTKIPVIVASADRFLNKRVIYLKSSVEENFNRLVYTQQYYTDVGTIYDNIKHRLQMEKFSFFEHLIETEKLWDIYIKSKSNEWNPNSYDDKLQRIGVLVNLTKDMNSILSKEIYNCSSKELNFAFFKKYPLHFQKHLYSFLQAIHLSQKMQNKVTFRMNEIINPYDREQKRKIKSLYTPKEYRNLFDYVSENVSFHKSNAINSIKKAVLANEENKNINMVYDRYDSAWLYVILHLTNIWRTPDYLHFPRVSFEDTYIEPTIEWMENNEISKTDAERLLRRLQIKTYNFSKNNADRYLFIPDKLLIAFATAVTLCEIRTRLLNDSFQSVINFMTKDNRFRNKVKENFFRSFSGVQFDTLKMNRSLFTFLLRISKNVNGPHEIEILKQFRGHKNIETTNIYLLFTEEDINFLTSQLFSRNDHFGFIADTFTDILFGETTSLFEKTKQNNSLLDSFGGVFKLESVASFLLAVSEDEEIVKNIILEMDSQETQQKFEEILFMKLTSKQKDVQCLIGEANCPYPGRDCLGGCHFSIPHFYAISELTRQLWNDFEFILNRFSSLKYKGDKERFFINFAGRLKLFKNAEGKYGNVVYEFFNLDKEKWIGLLSELPEEWQLFVSENRNLIKA</sequence>
<accession>A0ABV1F5F3</accession>